<feature type="region of interest" description="Disordered" evidence="1">
    <location>
        <begin position="214"/>
        <end position="263"/>
    </location>
</feature>
<evidence type="ECO:0000256" key="2">
    <source>
        <dbReference type="SAM" id="SignalP"/>
    </source>
</evidence>
<feature type="region of interest" description="Disordered" evidence="1">
    <location>
        <begin position="122"/>
        <end position="174"/>
    </location>
</feature>
<feature type="chain" id="PRO_5035870148" evidence="2">
    <location>
        <begin position="27"/>
        <end position="263"/>
    </location>
</feature>
<accession>A0A8S9XWC0</accession>
<keyword evidence="2" id="KW-0732">Signal</keyword>
<keyword evidence="4" id="KW-1185">Reference proteome</keyword>
<evidence type="ECO:0000313" key="4">
    <source>
        <dbReference type="Proteomes" id="UP000466442"/>
    </source>
</evidence>
<evidence type="ECO:0000313" key="3">
    <source>
        <dbReference type="EMBL" id="KAF6212396.1"/>
    </source>
</evidence>
<dbReference type="EMBL" id="WIXP02000004">
    <property type="protein sequence ID" value="KAF6212396.1"/>
    <property type="molecule type" value="Genomic_DNA"/>
</dbReference>
<sequence length="263" mass="28009">MSSSQCNLFFYVPLCLILPLIGLSAGGVLHHREHAVAKERGLLNNQNHRKIPYGGNGHGALGNYVGGIPSRPYDSGEEKLRVIKITRTYAIPYPVPVPLAKGPHSGTSAPWANPNLGHGTGGFNSGFHGPSANSYHGPSTNSYHGTSTNSYHGPSGISDLHGFPHGGPDLTHNSLEYSGPSDFFSGHGSFSGNQGYFGHNHGFSGGNQGYSGGNHGYGGGSGHSLQDDVYQRHGYSTSKPFRPSQEYTPPELNHHSYSQESSW</sequence>
<dbReference type="AlphaFoldDB" id="A0A8S9XWC0"/>
<gene>
    <name evidence="3" type="ORF">GE061_012918</name>
</gene>
<protein>
    <submittedName>
        <fullName evidence="3">Uncharacterized protein</fullName>
    </submittedName>
</protein>
<feature type="compositionally biased region" description="Polar residues" evidence="1">
    <location>
        <begin position="131"/>
        <end position="152"/>
    </location>
</feature>
<name>A0A8S9XWC0_APOLU</name>
<dbReference type="Proteomes" id="UP000466442">
    <property type="component" value="Unassembled WGS sequence"/>
</dbReference>
<evidence type="ECO:0000256" key="1">
    <source>
        <dbReference type="SAM" id="MobiDB-lite"/>
    </source>
</evidence>
<reference evidence="3" key="1">
    <citation type="journal article" date="2021" name="Mol. Ecol. Resour.">
        <title>Apolygus lucorum genome provides insights into omnivorousness and mesophyll feeding.</title>
        <authorList>
            <person name="Liu Y."/>
            <person name="Liu H."/>
            <person name="Wang H."/>
            <person name="Huang T."/>
            <person name="Liu B."/>
            <person name="Yang B."/>
            <person name="Yin L."/>
            <person name="Li B."/>
            <person name="Zhang Y."/>
            <person name="Zhang S."/>
            <person name="Jiang F."/>
            <person name="Zhang X."/>
            <person name="Ren Y."/>
            <person name="Wang B."/>
            <person name="Wang S."/>
            <person name="Lu Y."/>
            <person name="Wu K."/>
            <person name="Fan W."/>
            <person name="Wang G."/>
        </authorList>
    </citation>
    <scope>NUCLEOTIDE SEQUENCE</scope>
    <source>
        <strain evidence="3">12Hb</strain>
    </source>
</reference>
<comment type="caution">
    <text evidence="3">The sequence shown here is derived from an EMBL/GenBank/DDBJ whole genome shotgun (WGS) entry which is preliminary data.</text>
</comment>
<organism evidence="3 4">
    <name type="scientific">Apolygus lucorum</name>
    <name type="common">Small green plant bug</name>
    <name type="synonym">Lygocoris lucorum</name>
    <dbReference type="NCBI Taxonomy" id="248454"/>
    <lineage>
        <taxon>Eukaryota</taxon>
        <taxon>Metazoa</taxon>
        <taxon>Ecdysozoa</taxon>
        <taxon>Arthropoda</taxon>
        <taxon>Hexapoda</taxon>
        <taxon>Insecta</taxon>
        <taxon>Pterygota</taxon>
        <taxon>Neoptera</taxon>
        <taxon>Paraneoptera</taxon>
        <taxon>Hemiptera</taxon>
        <taxon>Heteroptera</taxon>
        <taxon>Panheteroptera</taxon>
        <taxon>Cimicomorpha</taxon>
        <taxon>Miridae</taxon>
        <taxon>Mirini</taxon>
        <taxon>Apolygus</taxon>
    </lineage>
</organism>
<proteinExistence type="predicted"/>
<feature type="signal peptide" evidence="2">
    <location>
        <begin position="1"/>
        <end position="26"/>
    </location>
</feature>